<evidence type="ECO:0000256" key="1">
    <source>
        <dbReference type="SAM" id="Phobius"/>
    </source>
</evidence>
<gene>
    <name evidence="2" type="ORF">VNI00_016052</name>
</gene>
<keyword evidence="1" id="KW-1133">Transmembrane helix</keyword>
<keyword evidence="3" id="KW-1185">Reference proteome</keyword>
<keyword evidence="1" id="KW-0812">Transmembrane</keyword>
<dbReference type="AlphaFoldDB" id="A0AAW0BHU1"/>
<feature type="transmembrane region" description="Helical" evidence="1">
    <location>
        <begin position="38"/>
        <end position="61"/>
    </location>
</feature>
<feature type="non-terminal residue" evidence="2">
    <location>
        <position position="96"/>
    </location>
</feature>
<evidence type="ECO:0000313" key="3">
    <source>
        <dbReference type="Proteomes" id="UP001383192"/>
    </source>
</evidence>
<comment type="caution">
    <text evidence="2">The sequence shown here is derived from an EMBL/GenBank/DDBJ whole genome shotgun (WGS) entry which is preliminary data.</text>
</comment>
<feature type="non-terminal residue" evidence="2">
    <location>
        <position position="1"/>
    </location>
</feature>
<reference evidence="2 3" key="1">
    <citation type="submission" date="2024-01" db="EMBL/GenBank/DDBJ databases">
        <title>A draft genome for a cacao thread blight-causing isolate of Paramarasmius palmivorus.</title>
        <authorList>
            <person name="Baruah I.K."/>
            <person name="Bukari Y."/>
            <person name="Amoako-Attah I."/>
            <person name="Meinhardt L.W."/>
            <person name="Bailey B.A."/>
            <person name="Cohen S.P."/>
        </authorList>
    </citation>
    <scope>NUCLEOTIDE SEQUENCE [LARGE SCALE GENOMIC DNA]</scope>
    <source>
        <strain evidence="2 3">GH-12</strain>
    </source>
</reference>
<accession>A0AAW0BHU1</accession>
<keyword evidence="1" id="KW-0472">Membrane</keyword>
<dbReference type="EMBL" id="JAYKXP010000116">
    <property type="protein sequence ID" value="KAK7025341.1"/>
    <property type="molecule type" value="Genomic_DNA"/>
</dbReference>
<dbReference type="Proteomes" id="UP001383192">
    <property type="component" value="Unassembled WGS sequence"/>
</dbReference>
<proteinExistence type="predicted"/>
<organism evidence="2 3">
    <name type="scientific">Paramarasmius palmivorus</name>
    <dbReference type="NCBI Taxonomy" id="297713"/>
    <lineage>
        <taxon>Eukaryota</taxon>
        <taxon>Fungi</taxon>
        <taxon>Dikarya</taxon>
        <taxon>Basidiomycota</taxon>
        <taxon>Agaricomycotina</taxon>
        <taxon>Agaricomycetes</taxon>
        <taxon>Agaricomycetidae</taxon>
        <taxon>Agaricales</taxon>
        <taxon>Marasmiineae</taxon>
        <taxon>Marasmiaceae</taxon>
        <taxon>Paramarasmius</taxon>
    </lineage>
</organism>
<name>A0AAW0BHU1_9AGAR</name>
<sequence length="96" mass="10587">EPTEAGNWKPQSAACDENALMEVWVCLDGLHTGGSLKYLMLVSSIPSLSFLPSWWFGVGALSDVDGERKKTWTARVGRSEQNVVIARLFLASAERF</sequence>
<evidence type="ECO:0000313" key="2">
    <source>
        <dbReference type="EMBL" id="KAK7025341.1"/>
    </source>
</evidence>
<protein>
    <submittedName>
        <fullName evidence="2">Uncharacterized protein</fullName>
    </submittedName>
</protein>